<dbReference type="Proteomes" id="UP000068603">
    <property type="component" value="Unassembled WGS sequence"/>
</dbReference>
<evidence type="ECO:0000313" key="4">
    <source>
        <dbReference type="Proteomes" id="UP000068603"/>
    </source>
</evidence>
<protein>
    <submittedName>
        <fullName evidence="3">Filamentous hemagglutinin</fullName>
    </submittedName>
</protein>
<dbReference type="InterPro" id="IPR008619">
    <property type="entry name" value="Filamentous_hemagglutn_rpt"/>
</dbReference>
<dbReference type="InterPro" id="IPR010069">
    <property type="entry name" value="CdiA_FHA1_rpt"/>
</dbReference>
<dbReference type="Pfam" id="PF05594">
    <property type="entry name" value="Fil_haemagg"/>
    <property type="match status" value="9"/>
</dbReference>
<dbReference type="SUPFAM" id="SSF51126">
    <property type="entry name" value="Pectin lyase-like"/>
    <property type="match status" value="1"/>
</dbReference>
<dbReference type="Pfam" id="PF05860">
    <property type="entry name" value="TPS"/>
    <property type="match status" value="1"/>
</dbReference>
<dbReference type="InterPro" id="IPR012334">
    <property type="entry name" value="Pectin_lyas_fold"/>
</dbReference>
<organism evidence="3">
    <name type="scientific">Burkholderia stagnalis</name>
    <dbReference type="NCBI Taxonomy" id="1503054"/>
    <lineage>
        <taxon>Bacteria</taxon>
        <taxon>Pseudomonadati</taxon>
        <taxon>Pseudomonadota</taxon>
        <taxon>Betaproteobacteria</taxon>
        <taxon>Burkholderiales</taxon>
        <taxon>Burkholderiaceae</taxon>
        <taxon>Burkholderia</taxon>
        <taxon>Burkholderia cepacia complex</taxon>
    </lineage>
</organism>
<accession>A0A107ZL15</accession>
<feature type="domain" description="Filamentous haemagglutinin FhaB/tRNA nuclease CdiA-like TPS" evidence="2">
    <location>
        <begin position="86"/>
        <end position="207"/>
    </location>
</feature>
<evidence type="ECO:0000259" key="2">
    <source>
        <dbReference type="SMART" id="SM00912"/>
    </source>
</evidence>
<name>A0A107ZL15_9BURK</name>
<dbReference type="SMART" id="SM00912">
    <property type="entry name" value="Haemagg_act"/>
    <property type="match status" value="1"/>
</dbReference>
<dbReference type="Pfam" id="PF13018">
    <property type="entry name" value="ESPR"/>
    <property type="match status" value="1"/>
</dbReference>
<dbReference type="EMBL" id="LPHB01000020">
    <property type="protein sequence ID" value="KWA66333.1"/>
    <property type="molecule type" value="Genomic_DNA"/>
</dbReference>
<dbReference type="Gene3D" id="2.160.20.10">
    <property type="entry name" value="Single-stranded right-handed beta-helix, Pectin lyase-like"/>
    <property type="match status" value="1"/>
</dbReference>
<gene>
    <name evidence="3" type="ORF">WT44_06790</name>
</gene>
<dbReference type="Pfam" id="PF14412">
    <property type="entry name" value="AHH"/>
    <property type="match status" value="1"/>
</dbReference>
<feature type="region of interest" description="Disordered" evidence="1">
    <location>
        <begin position="2624"/>
        <end position="2668"/>
    </location>
</feature>
<dbReference type="InterPro" id="IPR011050">
    <property type="entry name" value="Pectin_lyase_fold/virulence"/>
</dbReference>
<evidence type="ECO:0000313" key="3">
    <source>
        <dbReference type="EMBL" id="KWA66333.1"/>
    </source>
</evidence>
<sequence>MNKNNYRLVFSRVRGMLIAVEETANASGNAGRGEVVSADRAPLVFARFALRHAAFAVLVMAGAMPMWANAQIAGGGAHAPSVIQTQNGLPQVNINKPGSAGVSLNTYNQFDVQKPGAILNNSPTIVNTQQAGMINGNPNFGANDAARIIVNQVISNNPSAIRGFVEVAGQKTEVIISNPAGLQIDGGGFINTSRAVLTTGVPYYGADGSVAGFNVSRGLVTVSGAGLNAANIDQVDIIARAVQANAAIYANNLNVVAGANQVNHDTLAATRIQGDGAAPAVAIDVAQLGGMYSNRILLVGTEGGVGVRNAGTIAADAAGLTLTTAGRLVQSGKISSLGNVAVSADGGIDNNGTTYSQQSVSLNTGADVVNTGTLAAQHNVGVNAGSLNSTGAIGAGVDSNGAVTQAGELQVATTGQLSATGENIAGGNTTLRGYGVDLAGSKTATNGTLDVNATAGDINLSNATTSAQGALNATAAGALVNDHGSLSSQGGATLTAGSVSNQGGTVSSQGALTVRASGAFSNQAGTLVSQNTADVEGGAIDNRQGIIQSAGRMKMVAASLQNSAGRVTSLNGDGLSITTSGQLTNAAGTTANGAQGGVIGGDGAVSVQAGSIANQGSISATTDLNIGAQSIDNGSGSLTAGRNASIDAGTHLANASGSISAGALANVRATNLDNSSGSIQASQLSLSATDLANRSGAITQTGTNPTTIAVSGTLDNRSGTVRTNSADLSLTPATLINDHGKIAHAGSGTLTIATGALSNQGGSIATNGALALTAAALSNQAGTLSAQRQATLGVQSLDNGAAGYIGADSVTIKSQGAINNQTGVVESNHALTIAADSLANDGGAVKALGTDALSVTATNALTNTAGGTIGGNGDVSVSGGVVDNSNGSLLAARSLSVQSNGQLGNAAGLIQAKGNLKVAAQGAVLNNGGQIEANGATATLQLSGTSIDNSDGRIVNIGTGATTIDGGTSITNTGASGKAGAGTIGGNGDVTLTAQSLTNAQGGQTLAGHDLTLNVANNANNAGGVLSAANNLMFNGGNARLSNQNGSVRANGALALNAASIDNTSGKIGNDAGSGGSVSIQTGALSNQGGAIGSDQDLTLTAGTLSGDGSIIAGRDGSITLGSDYTQTAANRLHANGNLNFTTSGKLTNQGVLDANGALTVNAANVDNQSGADLNSANTTVNANGGTIDNAGRIEGDTVTTNSATLNNTGTVIGANVTSNANTINNTGAAAVFAAANQLNLYATNQLSNTGGANLFSVGDINIAANGQRDANGLLANRTQNVLNDQSTIEAQGNVELAAGTFTNTRPAPTVTTETTGTTSKHETKRDKYIACATTNANSHSSCTQAVFDYGYKTPRNDTFSSAQVVSQSSGSNATDRVLVLTVNGQQQTIYYNTLTDNGNGTITVNYWDAYDPHVNYVPDTEYATRSDAHKGYQRVEIWRDTTSTIQQDKVTSQAPQAQLVAGGSITMANVGTINNDYSVIAAGKSIQIGSTQQNGSVGSGSYGGTVVNNVGQTLYQYQTDNIVSMYAWNEDINRDRGTIVEPPVVHTPVAIGGTGGTIIANQSVSISAQSVNNQNVAAQNSATGATGGTLGNNSADQGVTGGNLTKVGAANGTTTVPALQSVASATGALSITLPTSGMYSVHPAPGQPYLIVTDPRLTSYTKFISSDYMLGQLNLNPASIEKRLGDGMYEQQMVRNQITQLTGRTFLPGYASAEDEYRALMTNGANYAKSFGLVPGVALSAAQMDALTSDIVWLVDQTVTLPDGSTTHVLAPVVYMAQTHANDLQPSGGLIAADDVEIHTVGTATNTGVIKGGSKTVLTATDILNRGGTISSSATNGTTVVSASNDVVNSSGMITGNRVAVSAGRDIVNTTLVDAVGATGASGVSKVSTSLIGRQGTIAATGDLSVQAGRDLTLHGANLSAGGDALVTAGRDINVDTVQSTTNQSMYLNGQHHWEESTTKNVTSGINADGNLTLLSGNDATFKGASVSAGKDLSVVALGNLTATTVTDEHKLNNVAVDARARKEVDHTYDQTVIGTTFSAGHDASLAAANTTDPTKGNVVLTGSTVTSGTNSMTPGGVTINASGNVTMNEGREEHDSYRDVQTRRGSFVSGSATDSMQNTQSNIGVGSTLSGDSVQVHAGKDLTIQGSNVVGSNDVKLDATGNVRITTSQNTQDAQSYYEKRDYGFLSGLNPLNQLDGGLQGYSIGVRKTTDAQQATSITNVGSMIGSLNGNLSITSGNDVHVTGSTLHAGNDLKVGGKTVKFDTAQDTGTQNEQQSFSQTGITAGLSGTIVNAVQTGIQMKNDARHINGDARLGALAAATTGLAAKNAIDEVANVGGVGNIGVSVSLGTSHSNSSTTASHNTAVGSTLEAGHNISITATGAGANSNIDMLGSTISAGNDALLKADGKINLQAAQNTDSQRSTNSGSSAGIGVTFGVGQQNGLSFQLGVSGNRGNGNGSDTTYTNTHVTAGNKLTLDSGGDTNLIGAVASGKQVVADVGGNLNVQSLQNTSHYDSKQQSAGVSISVCVPPFCYGTSSVSGNISQQKMNSNYAAVGEQSGIKAGDGGYQVNVKGNTDLKGGVIASSDKAVQDGVNSLTTATLTTSDIENHASYDGSQIGLSGGYSGSLGNQGGSSSNTESGAGADQPKPKGGWSANPPIALSASGDASSITRSGISGGTLKITDSAAQKQLTGKTADETVASVNRDTSNTGGALAPIFDKDKMQAGFDITSQFVNQAGTFISNRAYEADKAAAAAKDPSLSPEQRAAAQQTADQLNADWGPNGTYRQVLTALSIAAGGNVTGGVTRFAQNATVAYLQELGTNGVKQIADYLDKDNTPAGETARAALHAIVGCAGAAASSQSCGAGSMGAAASSVLGSLMAPTDQMTASERNQRENLVTSLVAGVAALSGQNAATATGAAQIEVENNQLAPQVIGRTVTGSSYVPKGMRGYTGEQRTKDDAAIVDPTTDLGSATPDGKLSSPEGLAKTLHDLTTAILPDQWAPLADLVTSVLTAQLHHICTDKNCVSTSNGGPWTPRFQQLFDGADMSLQDQANKVLVDNHVGPHPQAYHDAVYNRLTDSVFGLQPKTPEYANALRNELNAIGNEIKTPGTPLNKLVTKK</sequence>
<dbReference type="InterPro" id="IPR025157">
    <property type="entry name" value="Hemagglutinin_rpt"/>
</dbReference>
<proteinExistence type="predicted"/>
<dbReference type="NCBIfam" id="TIGR01731">
    <property type="entry name" value="fil_hemag_20aa"/>
    <property type="match status" value="25"/>
</dbReference>
<dbReference type="InterPro" id="IPR008638">
    <property type="entry name" value="FhaB/CdiA-like_TPS"/>
</dbReference>
<dbReference type="NCBIfam" id="TIGR01901">
    <property type="entry name" value="adhes_NPXG"/>
    <property type="match status" value="1"/>
</dbReference>
<comment type="caution">
    <text evidence="3">The sequence shown here is derived from an EMBL/GenBank/DDBJ whole genome shotgun (WGS) entry which is preliminary data.</text>
</comment>
<dbReference type="GO" id="GO:0003824">
    <property type="term" value="F:catalytic activity"/>
    <property type="evidence" value="ECO:0007669"/>
    <property type="project" value="UniProtKB-ARBA"/>
</dbReference>
<evidence type="ECO:0000256" key="1">
    <source>
        <dbReference type="SAM" id="MobiDB-lite"/>
    </source>
</evidence>
<dbReference type="RefSeq" id="WP_060148115.1">
    <property type="nucleotide sequence ID" value="NZ_LPGD01000011.1"/>
</dbReference>
<dbReference type="InterPro" id="IPR024973">
    <property type="entry name" value="ESPR"/>
</dbReference>
<dbReference type="InterPro" id="IPR032871">
    <property type="entry name" value="AHH_dom_containing"/>
</dbReference>
<dbReference type="Pfam" id="PF13332">
    <property type="entry name" value="Fil_haemagg_2"/>
    <property type="match status" value="4"/>
</dbReference>
<reference evidence="3 4" key="1">
    <citation type="submission" date="2015-11" db="EMBL/GenBank/DDBJ databases">
        <title>Expanding the genomic diversity of Burkholderia species for the development of highly accurate diagnostics.</title>
        <authorList>
            <person name="Sahl J."/>
            <person name="Keim P."/>
            <person name="Wagner D."/>
        </authorList>
    </citation>
    <scope>NUCLEOTIDE SEQUENCE [LARGE SCALE GENOMIC DNA]</scope>
    <source>
        <strain evidence="3 4">MSMB1960WGS</strain>
    </source>
</reference>